<dbReference type="EMBL" id="BAABRU010000048">
    <property type="protein sequence ID" value="GAA5531410.1"/>
    <property type="molecule type" value="Genomic_DNA"/>
</dbReference>
<evidence type="ECO:0000313" key="8">
    <source>
        <dbReference type="Proteomes" id="UP001428290"/>
    </source>
</evidence>
<comment type="caution">
    <text evidence="7">The sequence shown here is derived from an EMBL/GenBank/DDBJ whole genome shotgun (WGS) entry which is preliminary data.</text>
</comment>
<keyword evidence="4" id="KW-0233">DNA recombination</keyword>
<keyword evidence="8" id="KW-1185">Reference proteome</keyword>
<sequence length="1004" mass="113937">MPTAFLTEEQHAAYGDYTGDPDPTQLAKFFHLDEVDLQRVRRHNGSHHRLGFALQLGTVRFLGTFLANPIAVPPIVIDFMARQLAIATTYTLDRYLEREDTKWEHAREICQDYGYHDFHDQPWHFRLIRWLYARAWFSNERPFVLFEHAMAWLMHHKVLLPGPTTLERLIGTIQERSTTRLWQMIGGSLTPTQQQHLDDLVRAPTPNRQSPLDRLRKPPTTPTAVGMLAGLQRLKAIRDLGIAAHPIPMVPAGRLKTLARYAMGARAQAIAALQNPRRLATLRACAMQLEASAHDDVLDIFNQIINALFLSNETQKQKARTRSLSDLDAAAMQLQAVCQMLLDQQYADSEVRPRIFHDHDPAHIAAAIATVRNLVQPKHEPFEAQLDGTYPHLRRFLPTLLETINFDGTLSGKPVLAALQFLRALDAPNPPKLHHAPTEVVGARWRRLVLDSGQVVDRQFYTFAVLERLHQSLDRREVFVSPSERWGDPRAMLLKPDAWESVRTHMCRTLGRLRDPHAELALLDTQLDAAYAETAKNLPENPGVRIEKINDHDRPIITGLDKLDDPLTLKQLRSEIQARMPRADLPEILLEINAMTGFADEFTHLSEGGTRATDLSLSICAVLLAEACNIGLEPLVNQSNPALTRERLAWVQQNYIRPETLTRANARLVAAQATIPIAQAWGGGEVASVDGLRFVVPVRTINAGGSPKHFPRQRGVTWYNGISDQNMGFNAIVIPGALRDAPYLLNVLLEQQTHLQIKEVMTDTAGYSDIVFGLFWLLGYQFSPRLADLKDMRFWRLDPKADYGLLNDVGRHTISTKIITEYWDELLRLAGSLKMGTVQADVVVRWLHGDKRPRTLARAVTEVGRMAKTLYLLAYLDDETYRRRILTQLNKGERRHRLARVIFHGQRGEVRQRYRQGQEDQLGALGLVLNCVVLWNTRYMDAAVAQMQAAGIVIDADDLVRISPFIHRHINVLGRYFFAIPEEVQRGELRPLRDPSKRDLLEDL</sequence>
<feature type="domain" description="DUF4158" evidence="6">
    <location>
        <begin position="5"/>
        <end position="172"/>
    </location>
</feature>
<reference evidence="7 8" key="1">
    <citation type="submission" date="2024-02" db="EMBL/GenBank/DDBJ databases">
        <title>Herpetosiphon gulosus NBRC 112829.</title>
        <authorList>
            <person name="Ichikawa N."/>
            <person name="Katano-Makiyama Y."/>
            <person name="Hidaka K."/>
        </authorList>
    </citation>
    <scope>NUCLEOTIDE SEQUENCE [LARGE SCALE GENOMIC DNA]</scope>
    <source>
        <strain evidence="7 8">NBRC 112829</strain>
    </source>
</reference>
<evidence type="ECO:0000256" key="2">
    <source>
        <dbReference type="ARBA" id="ARBA00022578"/>
    </source>
</evidence>
<dbReference type="Pfam" id="PF13700">
    <property type="entry name" value="DUF4158"/>
    <property type="match status" value="1"/>
</dbReference>
<gene>
    <name evidence="7" type="ORF">Hgul01_05235</name>
</gene>
<dbReference type="Proteomes" id="UP001428290">
    <property type="component" value="Unassembled WGS sequence"/>
</dbReference>
<keyword evidence="3" id="KW-0238">DNA-binding</keyword>
<proteinExistence type="inferred from homology"/>
<evidence type="ECO:0000256" key="1">
    <source>
        <dbReference type="ARBA" id="ARBA00009402"/>
    </source>
</evidence>
<keyword evidence="2" id="KW-0815">Transposition</keyword>
<evidence type="ECO:0000313" key="7">
    <source>
        <dbReference type="EMBL" id="GAA5531410.1"/>
    </source>
</evidence>
<dbReference type="Pfam" id="PF01526">
    <property type="entry name" value="DDE_Tnp_Tn3"/>
    <property type="match status" value="1"/>
</dbReference>
<evidence type="ECO:0000259" key="6">
    <source>
        <dbReference type="Pfam" id="PF13700"/>
    </source>
</evidence>
<dbReference type="InterPro" id="IPR025296">
    <property type="entry name" value="DUF4158"/>
</dbReference>
<dbReference type="InterPro" id="IPR047653">
    <property type="entry name" value="Tn3-like_transpos"/>
</dbReference>
<organism evidence="7 8">
    <name type="scientific">Herpetosiphon gulosus</name>
    <dbReference type="NCBI Taxonomy" id="1973496"/>
    <lineage>
        <taxon>Bacteria</taxon>
        <taxon>Bacillati</taxon>
        <taxon>Chloroflexota</taxon>
        <taxon>Chloroflexia</taxon>
        <taxon>Herpetosiphonales</taxon>
        <taxon>Herpetosiphonaceae</taxon>
        <taxon>Herpetosiphon</taxon>
    </lineage>
</organism>
<dbReference type="InterPro" id="IPR002513">
    <property type="entry name" value="Tn3_Tnp_DDE_dom"/>
</dbReference>
<name>A0ABP9X7P4_9CHLR</name>
<comment type="similarity">
    <text evidence="1">Belongs to the transposase 7 family.</text>
</comment>
<dbReference type="RefSeq" id="WP_345724962.1">
    <property type="nucleotide sequence ID" value="NZ_BAABRU010000048.1"/>
</dbReference>
<dbReference type="NCBIfam" id="NF033527">
    <property type="entry name" value="transpos_Tn3"/>
    <property type="match status" value="1"/>
</dbReference>
<evidence type="ECO:0000256" key="3">
    <source>
        <dbReference type="ARBA" id="ARBA00023125"/>
    </source>
</evidence>
<accession>A0ABP9X7P4</accession>
<evidence type="ECO:0000256" key="4">
    <source>
        <dbReference type="ARBA" id="ARBA00023172"/>
    </source>
</evidence>
<evidence type="ECO:0000259" key="5">
    <source>
        <dbReference type="Pfam" id="PF01526"/>
    </source>
</evidence>
<protein>
    <submittedName>
        <fullName evidence="7">Tn3 family transposase Tn3</fullName>
    </submittedName>
</protein>
<feature type="domain" description="Tn3 transposase DDE" evidence="5">
    <location>
        <begin position="587"/>
        <end position="976"/>
    </location>
</feature>